<keyword evidence="6" id="KW-1185">Reference proteome</keyword>
<feature type="domain" description="Cell envelope-related transcriptional attenuator" evidence="4">
    <location>
        <begin position="431"/>
        <end position="610"/>
    </location>
</feature>
<feature type="compositionally biased region" description="Polar residues" evidence="2">
    <location>
        <begin position="683"/>
        <end position="699"/>
    </location>
</feature>
<feature type="region of interest" description="Disordered" evidence="2">
    <location>
        <begin position="1"/>
        <end position="86"/>
    </location>
</feature>
<accession>A0ABP8UV01</accession>
<evidence type="ECO:0000256" key="1">
    <source>
        <dbReference type="ARBA" id="ARBA00006068"/>
    </source>
</evidence>
<evidence type="ECO:0000256" key="3">
    <source>
        <dbReference type="SAM" id="Phobius"/>
    </source>
</evidence>
<gene>
    <name evidence="5" type="ORF">GCM10023196_093600</name>
</gene>
<dbReference type="Proteomes" id="UP001501442">
    <property type="component" value="Unassembled WGS sequence"/>
</dbReference>
<keyword evidence="3" id="KW-0472">Membrane</keyword>
<feature type="compositionally biased region" description="Low complexity" evidence="2">
    <location>
        <begin position="155"/>
        <end position="186"/>
    </location>
</feature>
<keyword evidence="3" id="KW-1133">Transmembrane helix</keyword>
<evidence type="ECO:0000313" key="5">
    <source>
        <dbReference type="EMBL" id="GAA4637915.1"/>
    </source>
</evidence>
<dbReference type="EMBL" id="BAABHK010000021">
    <property type="protein sequence ID" value="GAA4637915.1"/>
    <property type="molecule type" value="Genomic_DNA"/>
</dbReference>
<dbReference type="InterPro" id="IPR004474">
    <property type="entry name" value="LytR_CpsA_psr"/>
</dbReference>
<feature type="region of interest" description="Disordered" evidence="2">
    <location>
        <begin position="125"/>
        <end position="254"/>
    </location>
</feature>
<protein>
    <recommendedName>
        <fullName evidence="4">Cell envelope-related transcriptional attenuator domain-containing protein</fullName>
    </recommendedName>
</protein>
<feature type="transmembrane region" description="Helical" evidence="3">
    <location>
        <begin position="319"/>
        <end position="342"/>
    </location>
</feature>
<proteinExistence type="inferred from homology"/>
<feature type="transmembrane region" description="Helical" evidence="3">
    <location>
        <begin position="286"/>
        <end position="307"/>
    </location>
</feature>
<dbReference type="RefSeq" id="WP_345441144.1">
    <property type="nucleotide sequence ID" value="NZ_BAABHK010000021.1"/>
</dbReference>
<evidence type="ECO:0000313" key="6">
    <source>
        <dbReference type="Proteomes" id="UP001501442"/>
    </source>
</evidence>
<feature type="compositionally biased region" description="Low complexity" evidence="2">
    <location>
        <begin position="69"/>
        <end position="86"/>
    </location>
</feature>
<dbReference type="NCBIfam" id="TIGR00350">
    <property type="entry name" value="lytR_cpsA_psr"/>
    <property type="match status" value="1"/>
</dbReference>
<dbReference type="Gene3D" id="3.40.630.190">
    <property type="entry name" value="LCP protein"/>
    <property type="match status" value="1"/>
</dbReference>
<feature type="compositionally biased region" description="Low complexity" evidence="2">
    <location>
        <begin position="700"/>
        <end position="750"/>
    </location>
</feature>
<evidence type="ECO:0000259" key="4">
    <source>
        <dbReference type="Pfam" id="PF03816"/>
    </source>
</evidence>
<comment type="similarity">
    <text evidence="1">Belongs to the LytR/CpsA/Psr (LCP) family.</text>
</comment>
<dbReference type="Pfam" id="PF03816">
    <property type="entry name" value="LytR_cpsA_psr"/>
    <property type="match status" value="1"/>
</dbReference>
<feature type="compositionally biased region" description="Low complexity" evidence="2">
    <location>
        <begin position="221"/>
        <end position="231"/>
    </location>
</feature>
<feature type="transmembrane region" description="Helical" evidence="3">
    <location>
        <begin position="354"/>
        <end position="375"/>
    </location>
</feature>
<feature type="compositionally biased region" description="Acidic residues" evidence="2">
    <location>
        <begin position="208"/>
        <end position="220"/>
    </location>
</feature>
<evidence type="ECO:0000256" key="2">
    <source>
        <dbReference type="SAM" id="MobiDB-lite"/>
    </source>
</evidence>
<reference evidence="6" key="1">
    <citation type="journal article" date="2019" name="Int. J. Syst. Evol. Microbiol.">
        <title>The Global Catalogue of Microorganisms (GCM) 10K type strain sequencing project: providing services to taxonomists for standard genome sequencing and annotation.</title>
        <authorList>
            <consortium name="The Broad Institute Genomics Platform"/>
            <consortium name="The Broad Institute Genome Sequencing Center for Infectious Disease"/>
            <person name="Wu L."/>
            <person name="Ma J."/>
        </authorList>
    </citation>
    <scope>NUCLEOTIDE SEQUENCE [LARGE SCALE GENOMIC DNA]</scope>
    <source>
        <strain evidence="6">JCM 17939</strain>
    </source>
</reference>
<keyword evidence="3" id="KW-0812">Transmembrane</keyword>
<dbReference type="InterPro" id="IPR050922">
    <property type="entry name" value="LytR/CpsA/Psr_CW_biosynth"/>
</dbReference>
<feature type="transmembrane region" description="Helical" evidence="3">
    <location>
        <begin position="258"/>
        <end position="279"/>
    </location>
</feature>
<comment type="caution">
    <text evidence="5">The sequence shown here is derived from an EMBL/GenBank/DDBJ whole genome shotgun (WGS) entry which is preliminary data.</text>
</comment>
<organism evidence="5 6">
    <name type="scientific">Actinoallomurus vinaceus</name>
    <dbReference type="NCBI Taxonomy" id="1080074"/>
    <lineage>
        <taxon>Bacteria</taxon>
        <taxon>Bacillati</taxon>
        <taxon>Actinomycetota</taxon>
        <taxon>Actinomycetes</taxon>
        <taxon>Streptosporangiales</taxon>
        <taxon>Thermomonosporaceae</taxon>
        <taxon>Actinoallomurus</taxon>
    </lineage>
</organism>
<sequence>MGQHAVDAVSDGGEDTAAGETGGDAPAEGDATGRDGEDGSAAGGSGDGPAAEGDEIGGTVGKNGASAETATTAKRGSAAAGGRRGALAGDGMSVVMAAAAPKRTPAAADADAAAGDGARVAAPAGENVDAVADDGARAPEAAEDEAALAVGGGEPAASAADGGEAAGEGASADDAVADGGDAPAPEGDADGDEAPVADGGVENGEASAADEDAASAEDGPDAAAAEPGSEAVADDAEPVSQGAAQTDAGGRPRSRRGLGSALGLTVASAVVWGVAHVWAGRRLAGFLLMGLFAILVGGAVTVALLYQQDLKQIAVQRDWLAGITGGILALALVWAGIVVRSYQVVRPRGMARTARILAGALVVVLAVGVCSPLVWAARSTYTLRDTIGTIFHGDKARPQPVINVDDPWKDRPRVNILLLGGDGAGDRVGVRTDSMTVASVDTKTGDTVLFSLPRNLQHFPVIPRLRSRWPDGFTGVGAPGDEGLLNELFQDAEDDPSLVPGFDKGRRGPELVREEISYLIGQPIDYYILVNLFGFADIVDAIGGVKVHIAQDIPFGGPEDGSAPTGVLKAGDRELSGKEALWFGRSRTASSDFVRMGRQKCLMKAIAEQADPQRVLTRFQQLAAAAKKTISANIPAELLPALIKLSSTMKHGAQVRSLMFVPPEFHVVRPDVDVMRRAVTNTITASEQRSAAASPNPETSGASQPSGVSAAPGASSGPSSTETASPAGSGSTAGSAAASPSAGDQPSAGATPHAHTKDKAVSLTAACGG</sequence>
<feature type="compositionally biased region" description="Low complexity" evidence="2">
    <location>
        <begin position="15"/>
        <end position="30"/>
    </location>
</feature>
<feature type="region of interest" description="Disordered" evidence="2">
    <location>
        <begin position="683"/>
        <end position="769"/>
    </location>
</feature>
<dbReference type="PANTHER" id="PTHR33392">
    <property type="entry name" value="POLYISOPRENYL-TEICHOIC ACID--PEPTIDOGLYCAN TEICHOIC ACID TRANSFERASE TAGU"/>
    <property type="match status" value="1"/>
</dbReference>
<name>A0ABP8UV01_9ACTN</name>
<dbReference type="PANTHER" id="PTHR33392:SF6">
    <property type="entry name" value="POLYISOPRENYL-TEICHOIC ACID--PEPTIDOGLYCAN TEICHOIC ACID TRANSFERASE TAGU"/>
    <property type="match status" value="1"/>
</dbReference>